<dbReference type="GO" id="GO:0005743">
    <property type="term" value="C:mitochondrial inner membrane"/>
    <property type="evidence" value="ECO:0007669"/>
    <property type="project" value="UniProtKB-SubCell"/>
</dbReference>
<dbReference type="Pfam" id="PF02046">
    <property type="entry name" value="COX6A"/>
    <property type="match status" value="1"/>
</dbReference>
<evidence type="ECO:0000313" key="6">
    <source>
        <dbReference type="EMBL" id="VDL74515.1"/>
    </source>
</evidence>
<dbReference type="EMBL" id="UYSL01020416">
    <property type="protein sequence ID" value="VDL74515.1"/>
    <property type="molecule type" value="Genomic_DNA"/>
</dbReference>
<reference evidence="8" key="1">
    <citation type="submission" date="2017-02" db="UniProtKB">
        <authorList>
            <consortium name="WormBaseParasite"/>
        </authorList>
    </citation>
    <scope>IDENTIFICATION</scope>
</reference>
<keyword evidence="3" id="KW-0809">Transit peptide</keyword>
<dbReference type="InterPro" id="IPR001349">
    <property type="entry name" value="Cyt_c_oxidase_su6a"/>
</dbReference>
<evidence type="ECO:0000313" key="7">
    <source>
        <dbReference type="Proteomes" id="UP000271162"/>
    </source>
</evidence>
<protein>
    <submittedName>
        <fullName evidence="8">Fer4_20 domain-containing protein</fullName>
    </submittedName>
</protein>
<keyword evidence="5" id="KW-0472">Membrane</keyword>
<dbReference type="STRING" id="27835.A0A0N4Y4S5"/>
<dbReference type="SUPFAM" id="SSF81411">
    <property type="entry name" value="Mitochondrial cytochrome c oxidase subunit VIa"/>
    <property type="match status" value="1"/>
</dbReference>
<evidence type="ECO:0000256" key="4">
    <source>
        <dbReference type="ARBA" id="ARBA00023128"/>
    </source>
</evidence>
<organism evidence="8">
    <name type="scientific">Nippostrongylus brasiliensis</name>
    <name type="common">Rat hookworm</name>
    <dbReference type="NCBI Taxonomy" id="27835"/>
    <lineage>
        <taxon>Eukaryota</taxon>
        <taxon>Metazoa</taxon>
        <taxon>Ecdysozoa</taxon>
        <taxon>Nematoda</taxon>
        <taxon>Chromadorea</taxon>
        <taxon>Rhabditida</taxon>
        <taxon>Rhabditina</taxon>
        <taxon>Rhabditomorpha</taxon>
        <taxon>Strongyloidea</taxon>
        <taxon>Heligmosomidae</taxon>
        <taxon>Nippostrongylus</taxon>
    </lineage>
</organism>
<evidence type="ECO:0000313" key="8">
    <source>
        <dbReference type="WBParaSite" id="NBR_0001092501-mRNA-1"/>
    </source>
</evidence>
<dbReference type="Gene3D" id="4.10.95.10">
    <property type="entry name" value="Cytochrome c oxidase, subunit VIa"/>
    <property type="match status" value="1"/>
</dbReference>
<keyword evidence="2" id="KW-0999">Mitochondrion inner membrane</keyword>
<dbReference type="AlphaFoldDB" id="A0A0N4Y4S5"/>
<accession>A0A0N4Y4S5</accession>
<evidence type="ECO:0000256" key="1">
    <source>
        <dbReference type="ARBA" id="ARBA00004273"/>
    </source>
</evidence>
<evidence type="ECO:0000256" key="3">
    <source>
        <dbReference type="ARBA" id="ARBA00022946"/>
    </source>
</evidence>
<dbReference type="WBParaSite" id="NBR_0001092501-mRNA-1">
    <property type="protein sequence ID" value="NBR_0001092501-mRNA-1"/>
    <property type="gene ID" value="NBR_0001092501"/>
</dbReference>
<gene>
    <name evidence="6" type="ORF">NBR_LOCUS10926</name>
</gene>
<name>A0A0N4Y4S5_NIPBR</name>
<keyword evidence="4" id="KW-0496">Mitochondrion</keyword>
<dbReference type="Proteomes" id="UP000271162">
    <property type="component" value="Unassembled WGS sequence"/>
</dbReference>
<sequence>MSGLNRLLPTTRELDDAIAEGGSHYQANMKEDLPLGLCTVPCPHNCPILNVRTKPFPWGDGHRPLFHNLAEQYVSEVGYEKEREKH</sequence>
<dbReference type="InterPro" id="IPR036418">
    <property type="entry name" value="Cyt_c_oxidase_su6a_sf"/>
</dbReference>
<proteinExistence type="predicted"/>
<evidence type="ECO:0000256" key="2">
    <source>
        <dbReference type="ARBA" id="ARBA00022792"/>
    </source>
</evidence>
<reference evidence="6 7" key="2">
    <citation type="submission" date="2018-11" db="EMBL/GenBank/DDBJ databases">
        <authorList>
            <consortium name="Pathogen Informatics"/>
        </authorList>
    </citation>
    <scope>NUCLEOTIDE SEQUENCE [LARGE SCALE GENOMIC DNA]</scope>
</reference>
<keyword evidence="7" id="KW-1185">Reference proteome</keyword>
<evidence type="ECO:0000256" key="5">
    <source>
        <dbReference type="ARBA" id="ARBA00023136"/>
    </source>
</evidence>
<comment type="subcellular location">
    <subcellularLocation>
        <location evidence="1">Mitochondrion inner membrane</location>
    </subcellularLocation>
</comment>